<comment type="caution">
    <text evidence="2">The sequence shown here is derived from an EMBL/GenBank/DDBJ whole genome shotgun (WGS) entry which is preliminary data.</text>
</comment>
<evidence type="ECO:0000313" key="2">
    <source>
        <dbReference type="EMBL" id="KEJ91083.1"/>
    </source>
</evidence>
<evidence type="ECO:0000256" key="1">
    <source>
        <dbReference type="SAM" id="Phobius"/>
    </source>
</evidence>
<dbReference type="AlphaFoldDB" id="A0A073ILA2"/>
<dbReference type="EMBL" id="JAMC01000001">
    <property type="protein sequence ID" value="KEJ91083.1"/>
    <property type="molecule type" value="Genomic_DNA"/>
</dbReference>
<dbReference type="STRING" id="1300350.Z948_1819"/>
<sequence>MTLYVMIAVALAVGIFLPLRWHLWGFLAASAALFIAQAGVSTAGGYEGLPFAETLVFFNESWASYVGYNLQLTYRAFALPLFALAVPFVFRLGRS</sequence>
<dbReference type="Proteomes" id="UP000027734">
    <property type="component" value="Unassembled WGS sequence"/>
</dbReference>
<gene>
    <name evidence="2" type="ORF">DSW25_02650</name>
</gene>
<accession>A0A073ILA2</accession>
<protein>
    <submittedName>
        <fullName evidence="2">Uncharacterized protein</fullName>
    </submittedName>
</protein>
<feature type="transmembrane region" description="Helical" evidence="1">
    <location>
        <begin position="72"/>
        <end position="90"/>
    </location>
</feature>
<proteinExistence type="predicted"/>
<reference evidence="2 3" key="1">
    <citation type="submission" date="2014-01" db="EMBL/GenBank/DDBJ databases">
        <title>Sulfitobacter donghicola JCM 14565 Genome Sequencing.</title>
        <authorList>
            <person name="Lai Q."/>
            <person name="Hong Z."/>
        </authorList>
    </citation>
    <scope>NUCLEOTIDE SEQUENCE [LARGE SCALE GENOMIC DNA]</scope>
    <source>
        <strain evidence="2 3">JCM 14565</strain>
    </source>
</reference>
<organism evidence="2 3">
    <name type="scientific">Sulfitobacter donghicola DSW-25 = KCTC 12864 = JCM 14565</name>
    <dbReference type="NCBI Taxonomy" id="1300350"/>
    <lineage>
        <taxon>Bacteria</taxon>
        <taxon>Pseudomonadati</taxon>
        <taxon>Pseudomonadota</taxon>
        <taxon>Alphaproteobacteria</taxon>
        <taxon>Rhodobacterales</taxon>
        <taxon>Roseobacteraceae</taxon>
        <taxon>Sulfitobacter</taxon>
    </lineage>
</organism>
<keyword evidence="1" id="KW-0812">Transmembrane</keyword>
<keyword evidence="1" id="KW-1133">Transmembrane helix</keyword>
<evidence type="ECO:0000313" key="3">
    <source>
        <dbReference type="Proteomes" id="UP000027734"/>
    </source>
</evidence>
<name>A0A073ILA2_9RHOB</name>
<dbReference type="OrthoDB" id="7873630at2"/>
<keyword evidence="1" id="KW-0472">Membrane</keyword>
<dbReference type="RefSeq" id="WP_025059212.1">
    <property type="nucleotide sequence ID" value="NZ_JAMC01000001.1"/>
</dbReference>
<keyword evidence="3" id="KW-1185">Reference proteome</keyword>